<keyword evidence="6" id="KW-0464">Manganese</keyword>
<keyword evidence="9" id="KW-1185">Reference proteome</keyword>
<feature type="domain" description="Nudix hydrolase" evidence="7">
    <location>
        <begin position="27"/>
        <end position="173"/>
    </location>
</feature>
<evidence type="ECO:0000313" key="9">
    <source>
        <dbReference type="Proteomes" id="UP000070160"/>
    </source>
</evidence>
<dbReference type="STRING" id="1588748.HMPREF3182_00981"/>
<proteinExistence type="predicted"/>
<dbReference type="EMBL" id="LSDT01000043">
    <property type="protein sequence ID" value="KXB90899.1"/>
    <property type="molecule type" value="Genomic_DNA"/>
</dbReference>
<dbReference type="CDD" id="cd03426">
    <property type="entry name" value="NUDIX_CoAse_Nudt7"/>
    <property type="match status" value="1"/>
</dbReference>
<evidence type="ECO:0000256" key="4">
    <source>
        <dbReference type="ARBA" id="ARBA00022801"/>
    </source>
</evidence>
<dbReference type="PANTHER" id="PTHR12992">
    <property type="entry name" value="NUDIX HYDROLASE"/>
    <property type="match status" value="1"/>
</dbReference>
<dbReference type="Pfam" id="PF00293">
    <property type="entry name" value="NUDIX"/>
    <property type="match status" value="1"/>
</dbReference>
<dbReference type="Gene3D" id="3.90.79.10">
    <property type="entry name" value="Nucleoside Triphosphate Pyrophosphohydrolase"/>
    <property type="match status" value="1"/>
</dbReference>
<dbReference type="PATRIC" id="fig|1588748.3.peg.944"/>
<name>A0A134CFD6_9FIRM</name>
<dbReference type="PROSITE" id="PS51462">
    <property type="entry name" value="NUDIX"/>
    <property type="match status" value="1"/>
</dbReference>
<dbReference type="SUPFAM" id="SSF55811">
    <property type="entry name" value="Nudix"/>
    <property type="match status" value="1"/>
</dbReference>
<comment type="caution">
    <text evidence="8">The sequence shown here is derived from an EMBL/GenBank/DDBJ whole genome shotgun (WGS) entry which is preliminary data.</text>
</comment>
<dbReference type="GO" id="GO:0010945">
    <property type="term" value="F:coenzyme A diphosphatase activity"/>
    <property type="evidence" value="ECO:0007669"/>
    <property type="project" value="InterPro"/>
</dbReference>
<evidence type="ECO:0000256" key="1">
    <source>
        <dbReference type="ARBA" id="ARBA00001936"/>
    </source>
</evidence>
<reference evidence="9" key="1">
    <citation type="submission" date="2016-01" db="EMBL/GenBank/DDBJ databases">
        <authorList>
            <person name="Mitreva M."/>
            <person name="Pepin K.H."/>
            <person name="Mihindukulasuriya K.A."/>
            <person name="Fulton R."/>
            <person name="Fronick C."/>
            <person name="O'Laughlin M."/>
            <person name="Miner T."/>
            <person name="Herter B."/>
            <person name="Rosa B.A."/>
            <person name="Cordes M."/>
            <person name="Tomlinson C."/>
            <person name="Wollam A."/>
            <person name="Palsikar V.B."/>
            <person name="Mardis E.R."/>
            <person name="Wilson R.K."/>
        </authorList>
    </citation>
    <scope>NUCLEOTIDE SEQUENCE [LARGE SCALE GENOMIC DNA]</scope>
    <source>
        <strain evidence="9">KA00182</strain>
    </source>
</reference>
<evidence type="ECO:0000256" key="2">
    <source>
        <dbReference type="ARBA" id="ARBA00001946"/>
    </source>
</evidence>
<dbReference type="PANTHER" id="PTHR12992:SF11">
    <property type="entry name" value="MITOCHONDRIAL COENZYME A DIPHOSPHATASE NUDT8"/>
    <property type="match status" value="1"/>
</dbReference>
<organism evidence="8 9">
    <name type="scientific">Megasphaera hutchinsoni</name>
    <dbReference type="NCBI Taxonomy" id="1588748"/>
    <lineage>
        <taxon>Bacteria</taxon>
        <taxon>Bacillati</taxon>
        <taxon>Bacillota</taxon>
        <taxon>Negativicutes</taxon>
        <taxon>Veillonellales</taxon>
        <taxon>Veillonellaceae</taxon>
        <taxon>Megasphaera</taxon>
    </lineage>
</organism>
<dbReference type="InterPro" id="IPR000086">
    <property type="entry name" value="NUDIX_hydrolase_dom"/>
</dbReference>
<dbReference type="InterPro" id="IPR015797">
    <property type="entry name" value="NUDIX_hydrolase-like_dom_sf"/>
</dbReference>
<keyword evidence="3" id="KW-0479">Metal-binding</keyword>
<keyword evidence="5" id="KW-0460">Magnesium</keyword>
<dbReference type="GO" id="GO:0046872">
    <property type="term" value="F:metal ion binding"/>
    <property type="evidence" value="ECO:0007669"/>
    <property type="project" value="UniProtKB-KW"/>
</dbReference>
<dbReference type="AlphaFoldDB" id="A0A134CFD6"/>
<comment type="cofactor">
    <cofactor evidence="1">
        <name>Mn(2+)</name>
        <dbReference type="ChEBI" id="CHEBI:29035"/>
    </cofactor>
</comment>
<evidence type="ECO:0000313" key="8">
    <source>
        <dbReference type="EMBL" id="KXB90899.1"/>
    </source>
</evidence>
<sequence>MSLNKKQQESYLLLFLGGRMKRNTSGKNRPVCSISILQTIPCAVLVPLVWKDGEECILLEVRSKQLTWQPHDICFPGGKIESLDTSPEAAAVRETSEELGISLEHIHIERPLDYVESPIGVTVYPFVAHVDTLVWQPNKEEVEEILVVPISVLMQNPPQVATFYLQGKPDQQAQEILQLPDEWQPRTSYYVKIFTYKEYKIWGITAYILDNFMVSRAIIT</sequence>
<protein>
    <submittedName>
        <fullName evidence="8">Hydrolase, NUDIX family</fullName>
    </submittedName>
</protein>
<dbReference type="Proteomes" id="UP000070160">
    <property type="component" value="Unassembled WGS sequence"/>
</dbReference>
<evidence type="ECO:0000256" key="6">
    <source>
        <dbReference type="ARBA" id="ARBA00023211"/>
    </source>
</evidence>
<keyword evidence="4 8" id="KW-0378">Hydrolase</keyword>
<dbReference type="InterPro" id="IPR045121">
    <property type="entry name" value="CoAse"/>
</dbReference>
<evidence type="ECO:0000256" key="5">
    <source>
        <dbReference type="ARBA" id="ARBA00022842"/>
    </source>
</evidence>
<evidence type="ECO:0000256" key="3">
    <source>
        <dbReference type="ARBA" id="ARBA00022723"/>
    </source>
</evidence>
<accession>A0A134CFD6</accession>
<comment type="cofactor">
    <cofactor evidence="2">
        <name>Mg(2+)</name>
        <dbReference type="ChEBI" id="CHEBI:18420"/>
    </cofactor>
</comment>
<gene>
    <name evidence="8" type="ORF">HMPREF3182_00981</name>
</gene>
<evidence type="ECO:0000259" key="7">
    <source>
        <dbReference type="PROSITE" id="PS51462"/>
    </source>
</evidence>